<dbReference type="GO" id="GO:0016567">
    <property type="term" value="P:protein ubiquitination"/>
    <property type="evidence" value="ECO:0007669"/>
    <property type="project" value="UniProtKB-UniRule"/>
</dbReference>
<dbReference type="EMBL" id="JTDF01008663">
    <property type="protein sequence ID" value="KAF8564449.1"/>
    <property type="molecule type" value="Genomic_DNA"/>
</dbReference>
<evidence type="ECO:0000256" key="2">
    <source>
        <dbReference type="SAM" id="Phobius"/>
    </source>
</evidence>
<dbReference type="PANTHER" id="PTHR21497">
    <property type="entry name" value="UBIQUITIN LIGASE E3 ALPHA-RELATED"/>
    <property type="match status" value="1"/>
</dbReference>
<dbReference type="PANTHER" id="PTHR21497:SF39">
    <property type="entry name" value="E3 UBIQUITIN-PROTEIN LIGASE UBR3"/>
    <property type="match status" value="1"/>
</dbReference>
<dbReference type="AlphaFoldDB" id="A0A8T0D9C7"/>
<accession>A0A8T0D9C7</accession>
<dbReference type="InterPro" id="IPR039164">
    <property type="entry name" value="UBR1-like"/>
</dbReference>
<dbReference type="Pfam" id="PF18995">
    <property type="entry name" value="PRT6_C"/>
    <property type="match status" value="1"/>
</dbReference>
<reference evidence="4 6" key="1">
    <citation type="submission" date="2019-07" db="EMBL/GenBank/DDBJ databases">
        <title>Annotation for the trematode Paragonimus westermani.</title>
        <authorList>
            <person name="Choi Y.-J."/>
        </authorList>
    </citation>
    <scope>NUCLEOTIDE SEQUENCE [LARGE SCALE GENOMIC DNA]</scope>
    <source>
        <strain evidence="4">180907_Pwestermani</strain>
    </source>
</reference>
<keyword evidence="1" id="KW-0863">Zinc-finger</keyword>
<keyword evidence="1" id="KW-0862">Zinc</keyword>
<sequence>MLQVWRRLRILAGLLSVDNLISCKSSGAVRNSMVQQLSIHLLTSCLPFLCIAAFVMHQVIGVDVLADSPDEYGLLLTYLSLSAGPADLLVVLSNPTEPSDVTVASESLLSLLATQDVSSFSESLWLARLIISWWLIGRTAFSRQLYRQLRIRFAPIVPASTQLLQQSPPSVTELPLLPVPNLYCPQLIDLPREYTTLLLLSEKFHCQMGCRAPKDPAICLMCGHTTCMLCYGCCLFERSTDDSQGSAAADTRQDSMIYGMQAHLKRCHSGYSLALQLRTCYVQLLSYRARRLTGLPAQYRDSFGEADAGLRRGNPFFLVDTEYKRLNPLWLSSQLASSTTAELMSPHNTEGISV</sequence>
<evidence type="ECO:0000313" key="6">
    <source>
        <dbReference type="Proteomes" id="UP000699462"/>
    </source>
</evidence>
<dbReference type="InterPro" id="IPR044046">
    <property type="entry name" value="E3_ligase_UBR-like_C"/>
</dbReference>
<keyword evidence="6" id="KW-1185">Reference proteome</keyword>
<evidence type="ECO:0000313" key="5">
    <source>
        <dbReference type="EMBL" id="KAF8569155.1"/>
    </source>
</evidence>
<evidence type="ECO:0000256" key="1">
    <source>
        <dbReference type="RuleBase" id="RU366018"/>
    </source>
</evidence>
<dbReference type="GO" id="GO:0061630">
    <property type="term" value="F:ubiquitin protein ligase activity"/>
    <property type="evidence" value="ECO:0007669"/>
    <property type="project" value="UniProtKB-UniRule"/>
</dbReference>
<comment type="function">
    <text evidence="1">Ubiquitin ligase protein which is a component of the N-end rule pathway. Recognizes and binds to proteins bearing specific N-terminal residues that are destabilizing according to the N-end rule, leading to their ubiquitination and subsequent degradation.</text>
</comment>
<keyword evidence="2" id="KW-0812">Transmembrane</keyword>
<dbReference type="GO" id="GO:0008270">
    <property type="term" value="F:zinc ion binding"/>
    <property type="evidence" value="ECO:0007669"/>
    <property type="project" value="UniProtKB-UniRule"/>
</dbReference>
<dbReference type="GO" id="GO:0000151">
    <property type="term" value="C:ubiquitin ligase complex"/>
    <property type="evidence" value="ECO:0007669"/>
    <property type="project" value="TreeGrafter"/>
</dbReference>
<dbReference type="GO" id="GO:0071596">
    <property type="term" value="P:ubiquitin-dependent protein catabolic process via the N-end rule pathway"/>
    <property type="evidence" value="ECO:0007669"/>
    <property type="project" value="UniProtKB-UniRule"/>
</dbReference>
<name>A0A8T0D9C7_9TREM</name>
<comment type="similarity">
    <text evidence="1">Belongs to the E3 ubiquitin-protein ligase UBR1-like family.</text>
</comment>
<feature type="transmembrane region" description="Helical" evidence="2">
    <location>
        <begin position="39"/>
        <end position="60"/>
    </location>
</feature>
<dbReference type="Proteomes" id="UP000699462">
    <property type="component" value="Unassembled WGS sequence"/>
</dbReference>
<dbReference type="EMBL" id="JTDF01002129">
    <property type="protein sequence ID" value="KAF8569155.1"/>
    <property type="molecule type" value="Genomic_DNA"/>
</dbReference>
<dbReference type="OrthoDB" id="6278451at2759"/>
<keyword evidence="1" id="KW-0833">Ubl conjugation pathway</keyword>
<dbReference type="GO" id="GO:0005737">
    <property type="term" value="C:cytoplasm"/>
    <property type="evidence" value="ECO:0007669"/>
    <property type="project" value="TreeGrafter"/>
</dbReference>
<comment type="pathway">
    <text evidence="1">Protein modification; protein ubiquitination.</text>
</comment>
<keyword evidence="1" id="KW-0808">Transferase</keyword>
<feature type="domain" description="E3 ubiquitin-protein ligase UBR-like C-terminal" evidence="3">
    <location>
        <begin position="35"/>
        <end position="332"/>
    </location>
</feature>
<evidence type="ECO:0000259" key="3">
    <source>
        <dbReference type="Pfam" id="PF18995"/>
    </source>
</evidence>
<proteinExistence type="inferred from homology"/>
<evidence type="ECO:0000313" key="4">
    <source>
        <dbReference type="EMBL" id="KAF8564449.1"/>
    </source>
</evidence>
<keyword evidence="1" id="KW-0479">Metal-binding</keyword>
<keyword evidence="2" id="KW-0472">Membrane</keyword>
<protein>
    <recommendedName>
        <fullName evidence="1">E3 ubiquitin-protein ligase</fullName>
        <ecNumber evidence="1">2.3.2.27</ecNumber>
    </recommendedName>
</protein>
<comment type="catalytic activity">
    <reaction evidence="1">
        <text>S-ubiquitinyl-[E2 ubiquitin-conjugating enzyme]-L-cysteine + [acceptor protein]-L-lysine = [E2 ubiquitin-conjugating enzyme]-L-cysteine + N(6)-ubiquitinyl-[acceptor protein]-L-lysine.</text>
        <dbReference type="EC" id="2.3.2.27"/>
    </reaction>
</comment>
<keyword evidence="2" id="KW-1133">Transmembrane helix</keyword>
<comment type="caution">
    <text evidence="4">The sequence shown here is derived from an EMBL/GenBank/DDBJ whole genome shotgun (WGS) entry which is preliminary data.</text>
</comment>
<organism evidence="4 6">
    <name type="scientific">Paragonimus westermani</name>
    <dbReference type="NCBI Taxonomy" id="34504"/>
    <lineage>
        <taxon>Eukaryota</taxon>
        <taxon>Metazoa</taxon>
        <taxon>Spiralia</taxon>
        <taxon>Lophotrochozoa</taxon>
        <taxon>Platyhelminthes</taxon>
        <taxon>Trematoda</taxon>
        <taxon>Digenea</taxon>
        <taxon>Plagiorchiida</taxon>
        <taxon>Troglotremata</taxon>
        <taxon>Troglotrematidae</taxon>
        <taxon>Paragonimus</taxon>
    </lineage>
</organism>
<gene>
    <name evidence="5" type="ORF">P879_05589</name>
    <name evidence="4" type="ORF">P879_09538</name>
</gene>
<dbReference type="EC" id="2.3.2.27" evidence="1"/>